<feature type="non-terminal residue" evidence="1">
    <location>
        <position position="67"/>
    </location>
</feature>
<evidence type="ECO:0000313" key="2">
    <source>
        <dbReference type="Proteomes" id="UP001328107"/>
    </source>
</evidence>
<comment type="caution">
    <text evidence="1">The sequence shown here is derived from an EMBL/GenBank/DDBJ whole genome shotgun (WGS) entry which is preliminary data.</text>
</comment>
<dbReference type="AlphaFoldDB" id="A0AAN4ZQB6"/>
<dbReference type="Proteomes" id="UP001328107">
    <property type="component" value="Unassembled WGS sequence"/>
</dbReference>
<gene>
    <name evidence="1" type="ORF">PMAYCL1PPCAC_12687</name>
</gene>
<protein>
    <submittedName>
        <fullName evidence="1">Uncharacterized protein</fullName>
    </submittedName>
</protein>
<accession>A0AAN4ZQB6</accession>
<name>A0AAN4ZQB6_9BILA</name>
<dbReference type="EMBL" id="BTRK01000003">
    <property type="protein sequence ID" value="GMR42492.1"/>
    <property type="molecule type" value="Genomic_DNA"/>
</dbReference>
<sequence length="67" mass="7394">HSSEHSLHLGECIHHLLVAHVLHQCRGVLHDLHHCSRHLGILHGLLQFGVTQHLGEELSHSAAHSSS</sequence>
<reference evidence="2" key="1">
    <citation type="submission" date="2022-10" db="EMBL/GenBank/DDBJ databases">
        <title>Genome assembly of Pristionchus species.</title>
        <authorList>
            <person name="Yoshida K."/>
            <person name="Sommer R.J."/>
        </authorList>
    </citation>
    <scope>NUCLEOTIDE SEQUENCE [LARGE SCALE GENOMIC DNA]</scope>
    <source>
        <strain evidence="2">RS5460</strain>
    </source>
</reference>
<feature type="non-terminal residue" evidence="1">
    <location>
        <position position="1"/>
    </location>
</feature>
<evidence type="ECO:0000313" key="1">
    <source>
        <dbReference type="EMBL" id="GMR42492.1"/>
    </source>
</evidence>
<organism evidence="1 2">
    <name type="scientific">Pristionchus mayeri</name>
    <dbReference type="NCBI Taxonomy" id="1317129"/>
    <lineage>
        <taxon>Eukaryota</taxon>
        <taxon>Metazoa</taxon>
        <taxon>Ecdysozoa</taxon>
        <taxon>Nematoda</taxon>
        <taxon>Chromadorea</taxon>
        <taxon>Rhabditida</taxon>
        <taxon>Rhabditina</taxon>
        <taxon>Diplogasteromorpha</taxon>
        <taxon>Diplogasteroidea</taxon>
        <taxon>Neodiplogasteridae</taxon>
        <taxon>Pristionchus</taxon>
    </lineage>
</organism>
<keyword evidence="2" id="KW-1185">Reference proteome</keyword>
<proteinExistence type="predicted"/>